<dbReference type="GO" id="GO:0140662">
    <property type="term" value="F:ATP-dependent protein folding chaperone"/>
    <property type="evidence" value="ECO:0007669"/>
    <property type="project" value="InterPro"/>
</dbReference>
<reference evidence="5" key="1">
    <citation type="journal article" date="2021" name="Mol. Ecol. Resour.">
        <title>Apolygus lucorum genome provides insights into omnivorousness and mesophyll feeding.</title>
        <authorList>
            <person name="Liu Y."/>
            <person name="Liu H."/>
            <person name="Wang H."/>
            <person name="Huang T."/>
            <person name="Liu B."/>
            <person name="Yang B."/>
            <person name="Yin L."/>
            <person name="Li B."/>
            <person name="Zhang Y."/>
            <person name="Zhang S."/>
            <person name="Jiang F."/>
            <person name="Zhang X."/>
            <person name="Ren Y."/>
            <person name="Wang B."/>
            <person name="Wang S."/>
            <person name="Lu Y."/>
            <person name="Wu K."/>
            <person name="Fan W."/>
            <person name="Wang G."/>
        </authorList>
    </citation>
    <scope>NUCLEOTIDE SEQUENCE</scope>
    <source>
        <strain evidence="5">12Hb</strain>
    </source>
</reference>
<comment type="caution">
    <text evidence="5">The sequence shown here is derived from an EMBL/GenBank/DDBJ whole genome shotgun (WGS) entry which is preliminary data.</text>
</comment>
<keyword evidence="3" id="KW-0067">ATP-binding</keyword>
<comment type="similarity">
    <text evidence="1">Belongs to the heat shock protein 70 family.</text>
</comment>
<evidence type="ECO:0000256" key="1">
    <source>
        <dbReference type="ARBA" id="ARBA00007381"/>
    </source>
</evidence>
<evidence type="ECO:0000313" key="6">
    <source>
        <dbReference type="Proteomes" id="UP000466442"/>
    </source>
</evidence>
<dbReference type="GO" id="GO:0005524">
    <property type="term" value="F:ATP binding"/>
    <property type="evidence" value="ECO:0007669"/>
    <property type="project" value="UniProtKB-KW"/>
</dbReference>
<keyword evidence="6" id="KW-1185">Reference proteome</keyword>
<dbReference type="InterPro" id="IPR043129">
    <property type="entry name" value="ATPase_NBD"/>
</dbReference>
<evidence type="ECO:0000256" key="3">
    <source>
        <dbReference type="ARBA" id="ARBA00022840"/>
    </source>
</evidence>
<protein>
    <recommendedName>
        <fullName evidence="7">Heat shock 70 kDa protein 12A</fullName>
    </recommendedName>
</protein>
<feature type="compositionally biased region" description="Low complexity" evidence="4">
    <location>
        <begin position="30"/>
        <end position="49"/>
    </location>
</feature>
<sequence>MENTGISIIFVTGGGLVLCENGRLAASMDSGINGSSSGSASPTGSQTSSQADTLVQAFNRYEPNSQLCIMTPRMSPVGCSSDSSLEAGRETDNLVEEVYIAKHSISKGVTYAVPMDKKCLYPPKPFQSLLLEKEENLLDDEFEEIDLKSRPLDSQEEKLMINAEKKESGTAVGEPTKKINASYDVVVSIDLGTTYSGYAYAYTRNQSDKQIHMMRQTEGGDRGLNNQKVPTVLLLTPEEKFHSFGFTARDFYHDLDPTEAKSWLYFDKFKMHLHNNMEVNRESQVMAANGRTLSALEVFAHSLRYLKSHVTKELADQGFRPTVRWVVTVPALWTQQAKQFVREAAYKAEVGSSEYPESLLIALEPEAASICCRHLHFDQIIGMDHGHIKSGSYMVVDCGGGTVDITVHNVSSTTGTLRELHKATGGPCGSTGVDEEFILLMSAVFGNGFMKRFRSERAAAYNELLLSFESRKRCATTFRATSINIFPPFAFIDFYRQVSGSEVEKAVREFGRHELTWSNEGILKIHPSLMYQLFQTTIQKIIEHIESVLDSRRLDDRIGYLFLVGGFSESQILQESIRDHFSGRVHIIIPQAVSLSVLKGGVLYGLNPSVVTSRRVTHTYGLGVVKPFLNGIHPIEKLVIRGGQRWCVDVLERLIESGQPVSVGQVVSKKYAPASSSQTEIVLQVYATVSKSAQFITDPNVFKCGKLKLKLPKTTSSKPREITVSLVFGGTEVTASAADSATGQAVQTSLDFNV</sequence>
<dbReference type="Proteomes" id="UP000466442">
    <property type="component" value="Unassembled WGS sequence"/>
</dbReference>
<accession>A0A8S9WUQ4</accession>
<organism evidence="5 6">
    <name type="scientific">Apolygus lucorum</name>
    <name type="common">Small green plant bug</name>
    <name type="synonym">Lygocoris lucorum</name>
    <dbReference type="NCBI Taxonomy" id="248454"/>
    <lineage>
        <taxon>Eukaryota</taxon>
        <taxon>Metazoa</taxon>
        <taxon>Ecdysozoa</taxon>
        <taxon>Arthropoda</taxon>
        <taxon>Hexapoda</taxon>
        <taxon>Insecta</taxon>
        <taxon>Pterygota</taxon>
        <taxon>Neoptera</taxon>
        <taxon>Paraneoptera</taxon>
        <taxon>Hemiptera</taxon>
        <taxon>Heteroptera</taxon>
        <taxon>Panheteroptera</taxon>
        <taxon>Cimicomorpha</taxon>
        <taxon>Miridae</taxon>
        <taxon>Mirini</taxon>
        <taxon>Apolygus</taxon>
    </lineage>
</organism>
<evidence type="ECO:0000313" key="5">
    <source>
        <dbReference type="EMBL" id="KAF6199818.1"/>
    </source>
</evidence>
<dbReference type="PANTHER" id="PTHR14187:SF46">
    <property type="entry name" value="HEAT SHOCK 70 KDA PROTEIN 12A"/>
    <property type="match status" value="1"/>
</dbReference>
<dbReference type="SUPFAM" id="SSF53067">
    <property type="entry name" value="Actin-like ATPase domain"/>
    <property type="match status" value="2"/>
</dbReference>
<dbReference type="Gene3D" id="3.30.420.40">
    <property type="match status" value="1"/>
</dbReference>
<dbReference type="AlphaFoldDB" id="A0A8S9WUQ4"/>
<keyword evidence="2" id="KW-0547">Nucleotide-binding</keyword>
<dbReference type="EMBL" id="WIXP02000014">
    <property type="protein sequence ID" value="KAF6199818.1"/>
    <property type="molecule type" value="Genomic_DNA"/>
</dbReference>
<dbReference type="OrthoDB" id="2963168at2759"/>
<dbReference type="InterPro" id="IPR013126">
    <property type="entry name" value="Hsp_70_fam"/>
</dbReference>
<proteinExistence type="inferred from homology"/>
<feature type="region of interest" description="Disordered" evidence="4">
    <location>
        <begin position="30"/>
        <end position="50"/>
    </location>
</feature>
<dbReference type="Pfam" id="PF00012">
    <property type="entry name" value="HSP70"/>
    <property type="match status" value="1"/>
</dbReference>
<gene>
    <name evidence="5" type="ORF">GE061_006116</name>
</gene>
<evidence type="ECO:0000256" key="2">
    <source>
        <dbReference type="ARBA" id="ARBA00022741"/>
    </source>
</evidence>
<evidence type="ECO:0008006" key="7">
    <source>
        <dbReference type="Google" id="ProtNLM"/>
    </source>
</evidence>
<evidence type="ECO:0000256" key="4">
    <source>
        <dbReference type="SAM" id="MobiDB-lite"/>
    </source>
</evidence>
<dbReference type="PANTHER" id="PTHR14187">
    <property type="entry name" value="ALPHA KINASE/ELONGATION FACTOR 2 KINASE"/>
    <property type="match status" value="1"/>
</dbReference>
<name>A0A8S9WUQ4_APOLU</name>